<dbReference type="AlphaFoldDB" id="A0A319EZE2"/>
<feature type="transmembrane region" description="Helical" evidence="3">
    <location>
        <begin position="286"/>
        <end position="308"/>
    </location>
</feature>
<dbReference type="GO" id="GO:0016020">
    <property type="term" value="C:membrane"/>
    <property type="evidence" value="ECO:0007669"/>
    <property type="project" value="UniProtKB-SubCell"/>
</dbReference>
<dbReference type="Pfam" id="PF07690">
    <property type="entry name" value="MFS_1"/>
    <property type="match status" value="1"/>
</dbReference>
<dbReference type="InterPro" id="IPR050327">
    <property type="entry name" value="Proton-linked_MCT"/>
</dbReference>
<keyword evidence="3" id="KW-0472">Membrane</keyword>
<evidence type="ECO:0000256" key="2">
    <source>
        <dbReference type="ARBA" id="ARBA00006727"/>
    </source>
</evidence>
<name>A0A319EZE2_9EURO</name>
<dbReference type="PANTHER" id="PTHR11360">
    <property type="entry name" value="MONOCARBOXYLATE TRANSPORTER"/>
    <property type="match status" value="1"/>
</dbReference>
<dbReference type="PROSITE" id="PS50850">
    <property type="entry name" value="MFS"/>
    <property type="match status" value="1"/>
</dbReference>
<evidence type="ECO:0000313" key="5">
    <source>
        <dbReference type="EMBL" id="PYH97422.1"/>
    </source>
</evidence>
<evidence type="ECO:0000256" key="1">
    <source>
        <dbReference type="ARBA" id="ARBA00004141"/>
    </source>
</evidence>
<protein>
    <submittedName>
        <fullName evidence="5">MFS general substrate transporter</fullName>
    </submittedName>
</protein>
<dbReference type="Proteomes" id="UP000247810">
    <property type="component" value="Unassembled WGS sequence"/>
</dbReference>
<proteinExistence type="inferred from homology"/>
<feature type="transmembrane region" description="Helical" evidence="3">
    <location>
        <begin position="144"/>
        <end position="165"/>
    </location>
</feature>
<dbReference type="VEuPathDB" id="FungiDB:BO71DRAFT_373478"/>
<dbReference type="PANTHER" id="PTHR11360:SF240">
    <property type="entry name" value="MONOCARBOXYLATE TRANSPORTER (EUROFUNG)-RELATED"/>
    <property type="match status" value="1"/>
</dbReference>
<comment type="similarity">
    <text evidence="2">Belongs to the major facilitator superfamily. Monocarboxylate porter (TC 2.A.1.13) family.</text>
</comment>
<keyword evidence="3" id="KW-1133">Transmembrane helix</keyword>
<feature type="transmembrane region" description="Helical" evidence="3">
    <location>
        <begin position="251"/>
        <end position="274"/>
    </location>
</feature>
<dbReference type="InterPro" id="IPR011701">
    <property type="entry name" value="MFS"/>
</dbReference>
<evidence type="ECO:0000313" key="6">
    <source>
        <dbReference type="Proteomes" id="UP000247810"/>
    </source>
</evidence>
<sequence length="446" mass="47833">MIPSDEDKEICAEVQTGTSVCEKNNTQDGHPFADIAEDPASFPDGGWQAWSVVLGAWCAVFPTMGIMNLTGLLEEWLAEYQLRGRSKASISWIFSLWYFLFYLGGIQIGPVFDTHGLKYTLIPGCIGMALSMMVFSVSHEYYQFILGFSILGGLSASAVYTPSAVCITHWFLRRRGLATGIATTAGGVGGIIFTNVFGVLSIRIGFPWTIRILGFMFIASLSISALLLKARLPPSPFSRARIDIGALKESVFTMTSIAVVLAEVGLMIVVTYLPSYAGSHGITGPLSYQLMTIVSATSIVGRVIPGILADKWGRFNVTFVTCTACAILPFALWLTSTNKAGILAFAALFGFWSGPAISLTPVCVAQISRTENYGTRFGTTTAVLGLALLVSIPVAGEILKGQNQGSGVETEYSGLIVFCGATYAGACLFLFLAKGVRIGWRATKIF</sequence>
<evidence type="ECO:0000259" key="4">
    <source>
        <dbReference type="PROSITE" id="PS50850"/>
    </source>
</evidence>
<feature type="transmembrane region" description="Helical" evidence="3">
    <location>
        <begin position="315"/>
        <end position="334"/>
    </location>
</feature>
<feature type="transmembrane region" description="Helical" evidence="3">
    <location>
        <begin position="49"/>
        <end position="70"/>
    </location>
</feature>
<dbReference type="InterPro" id="IPR020846">
    <property type="entry name" value="MFS_dom"/>
</dbReference>
<feature type="transmembrane region" description="Helical" evidence="3">
    <location>
        <begin position="377"/>
        <end position="395"/>
    </location>
</feature>
<keyword evidence="3" id="KW-0812">Transmembrane</keyword>
<feature type="transmembrane region" description="Helical" evidence="3">
    <location>
        <begin position="415"/>
        <end position="433"/>
    </location>
</feature>
<comment type="subcellular location">
    <subcellularLocation>
        <location evidence="1">Membrane</location>
        <topology evidence="1">Multi-pass membrane protein</topology>
    </subcellularLocation>
</comment>
<feature type="transmembrane region" description="Helical" evidence="3">
    <location>
        <begin position="208"/>
        <end position="230"/>
    </location>
</feature>
<dbReference type="GO" id="GO:0022857">
    <property type="term" value="F:transmembrane transporter activity"/>
    <property type="evidence" value="ECO:0007669"/>
    <property type="project" value="InterPro"/>
</dbReference>
<evidence type="ECO:0000256" key="3">
    <source>
        <dbReference type="SAM" id="Phobius"/>
    </source>
</evidence>
<feature type="domain" description="Major facilitator superfamily (MFS) profile" evidence="4">
    <location>
        <begin position="48"/>
        <end position="437"/>
    </location>
</feature>
<feature type="transmembrane region" description="Helical" evidence="3">
    <location>
        <begin position="340"/>
        <end position="365"/>
    </location>
</feature>
<accession>A0A319EZE2</accession>
<gene>
    <name evidence="5" type="ORF">BO71DRAFT_373478</name>
</gene>
<keyword evidence="6" id="KW-1185">Reference proteome</keyword>
<feature type="transmembrane region" description="Helical" evidence="3">
    <location>
        <begin position="177"/>
        <end position="202"/>
    </location>
</feature>
<dbReference type="InterPro" id="IPR036259">
    <property type="entry name" value="MFS_trans_sf"/>
</dbReference>
<dbReference type="Gene3D" id="1.20.1250.20">
    <property type="entry name" value="MFS general substrate transporter like domains"/>
    <property type="match status" value="2"/>
</dbReference>
<dbReference type="EMBL" id="KZ825825">
    <property type="protein sequence ID" value="PYH97422.1"/>
    <property type="molecule type" value="Genomic_DNA"/>
</dbReference>
<organism evidence="5 6">
    <name type="scientific">Aspergillus ellipticus CBS 707.79</name>
    <dbReference type="NCBI Taxonomy" id="1448320"/>
    <lineage>
        <taxon>Eukaryota</taxon>
        <taxon>Fungi</taxon>
        <taxon>Dikarya</taxon>
        <taxon>Ascomycota</taxon>
        <taxon>Pezizomycotina</taxon>
        <taxon>Eurotiomycetes</taxon>
        <taxon>Eurotiomycetidae</taxon>
        <taxon>Eurotiales</taxon>
        <taxon>Aspergillaceae</taxon>
        <taxon>Aspergillus</taxon>
        <taxon>Aspergillus subgen. Circumdati</taxon>
    </lineage>
</organism>
<dbReference type="OrthoDB" id="410267at2759"/>
<reference evidence="5 6" key="1">
    <citation type="submission" date="2018-02" db="EMBL/GenBank/DDBJ databases">
        <title>The genomes of Aspergillus section Nigri reveals drivers in fungal speciation.</title>
        <authorList>
            <consortium name="DOE Joint Genome Institute"/>
            <person name="Vesth T.C."/>
            <person name="Nybo J."/>
            <person name="Theobald S."/>
            <person name="Brandl J."/>
            <person name="Frisvad J.C."/>
            <person name="Nielsen K.F."/>
            <person name="Lyhne E.K."/>
            <person name="Kogle M.E."/>
            <person name="Kuo A."/>
            <person name="Riley R."/>
            <person name="Clum A."/>
            <person name="Nolan M."/>
            <person name="Lipzen A."/>
            <person name="Salamov A."/>
            <person name="Henrissat B."/>
            <person name="Wiebenga A."/>
            <person name="De vries R.P."/>
            <person name="Grigoriev I.V."/>
            <person name="Mortensen U.H."/>
            <person name="Andersen M.R."/>
            <person name="Baker S.E."/>
        </authorList>
    </citation>
    <scope>NUCLEOTIDE SEQUENCE [LARGE SCALE GENOMIC DNA]</scope>
    <source>
        <strain evidence="5 6">CBS 707.79</strain>
    </source>
</reference>
<feature type="transmembrane region" description="Helical" evidence="3">
    <location>
        <begin position="90"/>
        <end position="112"/>
    </location>
</feature>
<dbReference type="SUPFAM" id="SSF103473">
    <property type="entry name" value="MFS general substrate transporter"/>
    <property type="match status" value="1"/>
</dbReference>